<dbReference type="PANTHER" id="PTHR36029">
    <property type="entry name" value="TSET COMPLEX MEMBER TSTA"/>
    <property type="match status" value="1"/>
</dbReference>
<proteinExistence type="predicted"/>
<dbReference type="Proteomes" id="UP001346149">
    <property type="component" value="Unassembled WGS sequence"/>
</dbReference>
<accession>A0AAN7QQC9</accession>
<evidence type="ECO:0000313" key="1">
    <source>
        <dbReference type="EMBL" id="KAK4774677.1"/>
    </source>
</evidence>
<dbReference type="InterPro" id="IPR037501">
    <property type="entry name" value="TPLATE"/>
</dbReference>
<reference evidence="1 2" key="1">
    <citation type="journal article" date="2023" name="Hortic Res">
        <title>Pangenome of water caltrop reveals structural variations and asymmetric subgenome divergence after allopolyploidization.</title>
        <authorList>
            <person name="Zhang X."/>
            <person name="Chen Y."/>
            <person name="Wang L."/>
            <person name="Yuan Y."/>
            <person name="Fang M."/>
            <person name="Shi L."/>
            <person name="Lu R."/>
            <person name="Comes H.P."/>
            <person name="Ma Y."/>
            <person name="Chen Y."/>
            <person name="Huang G."/>
            <person name="Zhou Y."/>
            <person name="Zheng Z."/>
            <person name="Qiu Y."/>
        </authorList>
    </citation>
    <scope>NUCLEOTIDE SEQUENCE [LARGE SCALE GENOMIC DNA]</scope>
    <source>
        <strain evidence="1">F231</strain>
    </source>
</reference>
<keyword evidence="2" id="KW-1185">Reference proteome</keyword>
<protein>
    <submittedName>
        <fullName evidence="1">Uncharacterized protein</fullName>
    </submittedName>
</protein>
<dbReference type="EMBL" id="JAXQNO010000019">
    <property type="protein sequence ID" value="KAK4774677.1"/>
    <property type="molecule type" value="Genomic_DNA"/>
</dbReference>
<dbReference type="AlphaFoldDB" id="A0AAN7QQC9"/>
<gene>
    <name evidence="1" type="ORF">SAY86_009612</name>
</gene>
<evidence type="ECO:0000313" key="2">
    <source>
        <dbReference type="Proteomes" id="UP001346149"/>
    </source>
</evidence>
<dbReference type="PANTHER" id="PTHR36029:SF1">
    <property type="entry name" value="PROTEIN TPLATE"/>
    <property type="match status" value="1"/>
</dbReference>
<comment type="caution">
    <text evidence="1">The sequence shown here is derived from an EMBL/GenBank/DDBJ whole genome shotgun (WGS) entry which is preliminary data.</text>
</comment>
<name>A0AAN7QQC9_TRANT</name>
<dbReference type="GO" id="GO:0006897">
    <property type="term" value="P:endocytosis"/>
    <property type="evidence" value="ECO:0007669"/>
    <property type="project" value="InterPro"/>
</dbReference>
<sequence>MDILFHQIQADLRSNDTLRQSGALLQALQQSEAGRDISVIAKSAVEESVASPASVCKKLSFDLIRSTRLADLWKIVCTGIRTDLDFPDPDATALAISILVAILSHHLSRLITSYHQKINNCLDSHSDNLRFSITEIIGCILARDDLFTLCDNNV</sequence>
<organism evidence="1 2">
    <name type="scientific">Trapa natans</name>
    <name type="common">Water chestnut</name>
    <dbReference type="NCBI Taxonomy" id="22666"/>
    <lineage>
        <taxon>Eukaryota</taxon>
        <taxon>Viridiplantae</taxon>
        <taxon>Streptophyta</taxon>
        <taxon>Embryophyta</taxon>
        <taxon>Tracheophyta</taxon>
        <taxon>Spermatophyta</taxon>
        <taxon>Magnoliopsida</taxon>
        <taxon>eudicotyledons</taxon>
        <taxon>Gunneridae</taxon>
        <taxon>Pentapetalae</taxon>
        <taxon>rosids</taxon>
        <taxon>malvids</taxon>
        <taxon>Myrtales</taxon>
        <taxon>Lythraceae</taxon>
        <taxon>Trapa</taxon>
    </lineage>
</organism>